<protein>
    <submittedName>
        <fullName evidence="5">Beta-ketoacyl synthase</fullName>
    </submittedName>
</protein>
<accession>A0A6I4MS18</accession>
<feature type="non-terminal residue" evidence="5">
    <location>
        <position position="311"/>
    </location>
</feature>
<dbReference type="InterPro" id="IPR036299">
    <property type="entry name" value="Polyketide_synth_docking_sf"/>
</dbReference>
<dbReference type="InterPro" id="IPR016039">
    <property type="entry name" value="Thiolase-like"/>
</dbReference>
<evidence type="ECO:0000313" key="6">
    <source>
        <dbReference type="Proteomes" id="UP000462055"/>
    </source>
</evidence>
<dbReference type="SMART" id="SM00825">
    <property type="entry name" value="PKS_KS"/>
    <property type="match status" value="1"/>
</dbReference>
<dbReference type="EMBL" id="WBMS02000086">
    <property type="protein sequence ID" value="MWA07595.1"/>
    <property type="molecule type" value="Genomic_DNA"/>
</dbReference>
<dbReference type="GO" id="GO:0004315">
    <property type="term" value="F:3-oxoacyl-[acyl-carrier-protein] synthase activity"/>
    <property type="evidence" value="ECO:0007669"/>
    <property type="project" value="InterPro"/>
</dbReference>
<dbReference type="Pfam" id="PF00109">
    <property type="entry name" value="ketoacyl-synt"/>
    <property type="match status" value="1"/>
</dbReference>
<evidence type="ECO:0000256" key="1">
    <source>
        <dbReference type="ARBA" id="ARBA00001957"/>
    </source>
</evidence>
<reference evidence="5" key="1">
    <citation type="submission" date="2019-12" db="EMBL/GenBank/DDBJ databases">
        <title>Actinomadura physcomitrii sp. nov., a novel actinomycete isolated from moss [Physcomitrium sphaericum (Ludw) Fuernr].</title>
        <authorList>
            <person name="Zhuang X."/>
        </authorList>
    </citation>
    <scope>NUCLEOTIDE SEQUENCE [LARGE SCALE GENOMIC DNA]</scope>
    <source>
        <strain evidence="5">LD22</strain>
    </source>
</reference>
<dbReference type="PROSITE" id="PS00606">
    <property type="entry name" value="KS3_1"/>
    <property type="match status" value="1"/>
</dbReference>
<organism evidence="5 6">
    <name type="scientific">Actinomadura physcomitrii</name>
    <dbReference type="NCBI Taxonomy" id="2650748"/>
    <lineage>
        <taxon>Bacteria</taxon>
        <taxon>Bacillati</taxon>
        <taxon>Actinomycetota</taxon>
        <taxon>Actinomycetes</taxon>
        <taxon>Streptosporangiales</taxon>
        <taxon>Thermomonosporaceae</taxon>
        <taxon>Actinomadura</taxon>
    </lineage>
</organism>
<name>A0A6I4MS18_9ACTN</name>
<dbReference type="InterPro" id="IPR020841">
    <property type="entry name" value="PKS_Beta-ketoAc_synthase_dom"/>
</dbReference>
<dbReference type="RefSeq" id="WP_202126177.1">
    <property type="nucleotide sequence ID" value="NZ_WBMS02000086.1"/>
</dbReference>
<proteinExistence type="predicted"/>
<dbReference type="AlphaFoldDB" id="A0A6I4MS18"/>
<dbReference type="SUPFAM" id="SSF101173">
    <property type="entry name" value="Docking domain B of the erythromycin polyketide synthase (DEBS)"/>
    <property type="match status" value="1"/>
</dbReference>
<dbReference type="PANTHER" id="PTHR43775">
    <property type="entry name" value="FATTY ACID SYNTHASE"/>
    <property type="match status" value="1"/>
</dbReference>
<dbReference type="PANTHER" id="PTHR43775:SF51">
    <property type="entry name" value="INACTIVE PHENOLPHTHIOCEROL SYNTHESIS POLYKETIDE SYNTHASE TYPE I PKS1-RELATED"/>
    <property type="match status" value="1"/>
</dbReference>
<evidence type="ECO:0000256" key="2">
    <source>
        <dbReference type="ARBA" id="ARBA00022679"/>
    </source>
</evidence>
<gene>
    <name evidence="5" type="ORF">F8568_046265</name>
</gene>
<sequence length="311" mass="33081">MANDEKLREYLRRTLADLRRTRRRLHDAEARRTEPIAIVGMACRLPGGIASPEDLWRLVAGGRDAIGPFPRDRGWNPDDLYDPDPDRPGRTYAKEGGFLAEPGGFDAALFGISPREALAVDPQQRLLLEVSWEALERAGIDPTSLRGTPAGVFTGLMFHDYRDNLGALPEGLEGYFGIGNSGSVASGRVSYTFGFEGPAVTVDTACSSSLVALHLAAQSLRSGESSLALAGGVAVMATPEVFVDFSRQRGLAPDGRCKAYADTADGTGLSEGVGVLVLERLSDARRRGHEVLAVVRGSAVNQDGASNGLTA</sequence>
<comment type="caution">
    <text evidence="5">The sequence shown here is derived from an EMBL/GenBank/DDBJ whole genome shotgun (WGS) entry which is preliminary data.</text>
</comment>
<feature type="domain" description="Ketosynthase family 3 (KS3)" evidence="4">
    <location>
        <begin position="33"/>
        <end position="311"/>
    </location>
</feature>
<dbReference type="InterPro" id="IPR014030">
    <property type="entry name" value="Ketoacyl_synth_N"/>
</dbReference>
<evidence type="ECO:0000313" key="5">
    <source>
        <dbReference type="EMBL" id="MWA07595.1"/>
    </source>
</evidence>
<dbReference type="Pfam" id="PF08990">
    <property type="entry name" value="Docking"/>
    <property type="match status" value="1"/>
</dbReference>
<dbReference type="GO" id="GO:0006633">
    <property type="term" value="P:fatty acid biosynthetic process"/>
    <property type="evidence" value="ECO:0007669"/>
    <property type="project" value="InterPro"/>
</dbReference>
<dbReference type="CDD" id="cd00833">
    <property type="entry name" value="PKS"/>
    <property type="match status" value="1"/>
</dbReference>
<dbReference type="InterPro" id="IPR018201">
    <property type="entry name" value="Ketoacyl_synth_AS"/>
</dbReference>
<dbReference type="GO" id="GO:0004312">
    <property type="term" value="F:fatty acid synthase activity"/>
    <property type="evidence" value="ECO:0007669"/>
    <property type="project" value="TreeGrafter"/>
</dbReference>
<dbReference type="InterPro" id="IPR050091">
    <property type="entry name" value="PKS_NRPS_Biosynth_Enz"/>
</dbReference>
<comment type="cofactor">
    <cofactor evidence="1">
        <name>pantetheine 4'-phosphate</name>
        <dbReference type="ChEBI" id="CHEBI:47942"/>
    </cofactor>
</comment>
<dbReference type="SUPFAM" id="SSF53901">
    <property type="entry name" value="Thiolase-like"/>
    <property type="match status" value="1"/>
</dbReference>
<dbReference type="InterPro" id="IPR015083">
    <property type="entry name" value="NorB/c/GfsB-D-like_docking"/>
</dbReference>
<dbReference type="Proteomes" id="UP000462055">
    <property type="component" value="Unassembled WGS sequence"/>
</dbReference>
<evidence type="ECO:0000259" key="4">
    <source>
        <dbReference type="PROSITE" id="PS52004"/>
    </source>
</evidence>
<keyword evidence="2" id="KW-0808">Transferase</keyword>
<dbReference type="PROSITE" id="PS52004">
    <property type="entry name" value="KS3_2"/>
    <property type="match status" value="1"/>
</dbReference>
<evidence type="ECO:0000256" key="3">
    <source>
        <dbReference type="ARBA" id="ARBA00023268"/>
    </source>
</evidence>
<keyword evidence="3" id="KW-0511">Multifunctional enzyme</keyword>
<dbReference type="Gene3D" id="3.40.47.10">
    <property type="match status" value="1"/>
</dbReference>
<keyword evidence="6" id="KW-1185">Reference proteome</keyword>